<sequence>MNDDQNYFFYPENLSEKALFFGWTGINLVIIAVGLVLSTLIFFFSFVWVPLLITLLYMVLTFTTDNQSLLKVIQRYINYLFLDQLEYFWGEPKY</sequence>
<dbReference type="EMBL" id="JAJEQC010000015">
    <property type="protein sequence ID" value="MCC2137776.1"/>
    <property type="molecule type" value="Genomic_DNA"/>
</dbReference>
<organism evidence="2 3">
    <name type="scientific">Hominenteromicrobium mulieris</name>
    <dbReference type="NCBI Taxonomy" id="2885357"/>
    <lineage>
        <taxon>Bacteria</taxon>
        <taxon>Bacillati</taxon>
        <taxon>Bacillota</taxon>
        <taxon>Clostridia</taxon>
        <taxon>Eubacteriales</taxon>
        <taxon>Oscillospiraceae</taxon>
        <taxon>Hominenteromicrobium</taxon>
    </lineage>
</organism>
<dbReference type="Proteomes" id="UP001199424">
    <property type="component" value="Unassembled WGS sequence"/>
</dbReference>
<keyword evidence="3" id="KW-1185">Reference proteome</keyword>
<keyword evidence="1" id="KW-1133">Transmembrane helix</keyword>
<keyword evidence="1" id="KW-0812">Transmembrane</keyword>
<dbReference type="RefSeq" id="WP_308449922.1">
    <property type="nucleotide sequence ID" value="NZ_JAJEQC010000015.1"/>
</dbReference>
<evidence type="ECO:0000313" key="3">
    <source>
        <dbReference type="Proteomes" id="UP001199424"/>
    </source>
</evidence>
<reference evidence="2" key="1">
    <citation type="submission" date="2021-10" db="EMBL/GenBank/DDBJ databases">
        <title>Anaerobic single-cell dispensing facilitates the cultivation of human gut bacteria.</title>
        <authorList>
            <person name="Afrizal A."/>
        </authorList>
    </citation>
    <scope>NUCLEOTIDE SEQUENCE</scope>
    <source>
        <strain evidence="2">CLA-AA-H250</strain>
    </source>
</reference>
<feature type="transmembrane region" description="Helical" evidence="1">
    <location>
        <begin position="20"/>
        <end position="53"/>
    </location>
</feature>
<evidence type="ECO:0000313" key="2">
    <source>
        <dbReference type="EMBL" id="MCC2137776.1"/>
    </source>
</evidence>
<accession>A0AAE3DGM2</accession>
<gene>
    <name evidence="2" type="ORF">LKD31_12245</name>
</gene>
<evidence type="ECO:0000256" key="1">
    <source>
        <dbReference type="SAM" id="Phobius"/>
    </source>
</evidence>
<keyword evidence="1" id="KW-0472">Membrane</keyword>
<name>A0AAE3DGM2_9FIRM</name>
<comment type="caution">
    <text evidence="2">The sequence shown here is derived from an EMBL/GenBank/DDBJ whole genome shotgun (WGS) entry which is preliminary data.</text>
</comment>
<dbReference type="AlphaFoldDB" id="A0AAE3DGM2"/>
<proteinExistence type="predicted"/>
<protein>
    <submittedName>
        <fullName evidence="2">Uncharacterized protein</fullName>
    </submittedName>
</protein>